<dbReference type="GO" id="GO:0005737">
    <property type="term" value="C:cytoplasm"/>
    <property type="evidence" value="ECO:0007669"/>
    <property type="project" value="TreeGrafter"/>
</dbReference>
<proteinExistence type="predicted"/>
<dbReference type="PANTHER" id="PTHR11139:SF9">
    <property type="entry name" value="SERINE_THREONINE-PROTEIN KINASE MTOR"/>
    <property type="match status" value="1"/>
</dbReference>
<dbReference type="GO" id="GO:0038202">
    <property type="term" value="P:TORC1 signaling"/>
    <property type="evidence" value="ECO:0007669"/>
    <property type="project" value="TreeGrafter"/>
</dbReference>
<comment type="caution">
    <text evidence="1">The sequence shown here is derived from an EMBL/GenBank/DDBJ whole genome shotgun (WGS) entry which is preliminary data.</text>
</comment>
<protein>
    <submittedName>
        <fullName evidence="1">Armadillo-type protein</fullName>
    </submittedName>
</protein>
<gene>
    <name evidence="1" type="ORF">R3P38DRAFT_2368297</name>
</gene>
<dbReference type="InterPro" id="IPR016024">
    <property type="entry name" value="ARM-type_fold"/>
</dbReference>
<accession>A0AAV9ZM36</accession>
<sequence>LCSLIMHLGSDFVVFGPTISKCLIRHPITHPGYDRVVAALLSGKRLAYEGNDFSNIFLEQSTDNAEHLSNINDNKLPEDAPLEAANLMVNQIHLKQAWDTAQINTRQDWLDWIHGLGVEFIRQSPSHALRACTLILHSPVAKEIFNAAFLSCWTELSEQYQDHLVRSIEIALTSPSTPSEVIRRLLDLCEFMEHEAKPMPIDHSTLGEYATKSFAYAKALHYRELEFFSNASSSTASASTLKSLFSINTRLEHEDAAWGACL</sequence>
<dbReference type="InterPro" id="IPR050517">
    <property type="entry name" value="DDR_Repair_Kinase"/>
</dbReference>
<organism evidence="1 2">
    <name type="scientific">Favolaschia claudopus</name>
    <dbReference type="NCBI Taxonomy" id="2862362"/>
    <lineage>
        <taxon>Eukaryota</taxon>
        <taxon>Fungi</taxon>
        <taxon>Dikarya</taxon>
        <taxon>Basidiomycota</taxon>
        <taxon>Agaricomycotina</taxon>
        <taxon>Agaricomycetes</taxon>
        <taxon>Agaricomycetidae</taxon>
        <taxon>Agaricales</taxon>
        <taxon>Marasmiineae</taxon>
        <taxon>Mycenaceae</taxon>
        <taxon>Favolaschia</taxon>
    </lineage>
</organism>
<dbReference type="AlphaFoldDB" id="A0AAV9ZM36"/>
<dbReference type="PANTHER" id="PTHR11139">
    <property type="entry name" value="ATAXIA TELANGIECTASIA MUTATED ATM -RELATED"/>
    <property type="match status" value="1"/>
</dbReference>
<dbReference type="GO" id="GO:0031932">
    <property type="term" value="C:TORC2 complex"/>
    <property type="evidence" value="ECO:0007669"/>
    <property type="project" value="TreeGrafter"/>
</dbReference>
<dbReference type="GO" id="GO:0031931">
    <property type="term" value="C:TORC1 complex"/>
    <property type="evidence" value="ECO:0007669"/>
    <property type="project" value="TreeGrafter"/>
</dbReference>
<feature type="non-terminal residue" evidence="1">
    <location>
        <position position="1"/>
    </location>
</feature>
<evidence type="ECO:0000313" key="1">
    <source>
        <dbReference type="EMBL" id="KAK6987428.1"/>
    </source>
</evidence>
<feature type="non-terminal residue" evidence="1">
    <location>
        <position position="262"/>
    </location>
</feature>
<name>A0AAV9ZM36_9AGAR</name>
<keyword evidence="2" id="KW-1185">Reference proteome</keyword>
<dbReference type="GO" id="GO:0016242">
    <property type="term" value="P:negative regulation of macroautophagy"/>
    <property type="evidence" value="ECO:0007669"/>
    <property type="project" value="TreeGrafter"/>
</dbReference>
<dbReference type="Proteomes" id="UP001362999">
    <property type="component" value="Unassembled WGS sequence"/>
</dbReference>
<reference evidence="1 2" key="1">
    <citation type="journal article" date="2024" name="J Genomics">
        <title>Draft genome sequencing and assembly of Favolaschia claudopus CIRM-BRFM 2984 isolated from oak limbs.</title>
        <authorList>
            <person name="Navarro D."/>
            <person name="Drula E."/>
            <person name="Chaduli D."/>
            <person name="Cazenave R."/>
            <person name="Ahrendt S."/>
            <person name="Wang J."/>
            <person name="Lipzen A."/>
            <person name="Daum C."/>
            <person name="Barry K."/>
            <person name="Grigoriev I.V."/>
            <person name="Favel A."/>
            <person name="Rosso M.N."/>
            <person name="Martin F."/>
        </authorList>
    </citation>
    <scope>NUCLEOTIDE SEQUENCE [LARGE SCALE GENOMIC DNA]</scope>
    <source>
        <strain evidence="1 2">CIRM-BRFM 2984</strain>
    </source>
</reference>
<evidence type="ECO:0000313" key="2">
    <source>
        <dbReference type="Proteomes" id="UP001362999"/>
    </source>
</evidence>
<dbReference type="GO" id="GO:0005634">
    <property type="term" value="C:nucleus"/>
    <property type="evidence" value="ECO:0007669"/>
    <property type="project" value="TreeGrafter"/>
</dbReference>
<dbReference type="GO" id="GO:0004674">
    <property type="term" value="F:protein serine/threonine kinase activity"/>
    <property type="evidence" value="ECO:0007669"/>
    <property type="project" value="TreeGrafter"/>
</dbReference>
<dbReference type="EMBL" id="JAWWNJ010000131">
    <property type="protein sequence ID" value="KAK6987428.1"/>
    <property type="molecule type" value="Genomic_DNA"/>
</dbReference>
<dbReference type="SUPFAM" id="SSF48371">
    <property type="entry name" value="ARM repeat"/>
    <property type="match status" value="1"/>
</dbReference>